<keyword evidence="7" id="KW-0249">Electron transport</keyword>
<evidence type="ECO:0000256" key="4">
    <source>
        <dbReference type="ARBA" id="ARBA00022714"/>
    </source>
</evidence>
<dbReference type="InterPro" id="IPR012165">
    <property type="entry name" value="Cyt_c3_hydrogenase_gsu"/>
</dbReference>
<keyword evidence="2" id="KW-0813">Transport</keyword>
<keyword evidence="8 11" id="KW-0408">Iron</keyword>
<dbReference type="PATRIC" id="fig|55758.3.peg.1349"/>
<keyword evidence="5 11" id="KW-0479">Metal-binding</keyword>
<evidence type="ECO:0000256" key="8">
    <source>
        <dbReference type="ARBA" id="ARBA00023004"/>
    </source>
</evidence>
<dbReference type="Pfam" id="PF00175">
    <property type="entry name" value="NAD_binding_1"/>
    <property type="match status" value="1"/>
</dbReference>
<proteinExistence type="inferred from homology"/>
<evidence type="ECO:0000256" key="11">
    <source>
        <dbReference type="PIRSR" id="PIRSR006816-2"/>
    </source>
</evidence>
<dbReference type="GO" id="GO:0051537">
    <property type="term" value="F:2 iron, 2 sulfur cluster binding"/>
    <property type="evidence" value="ECO:0007669"/>
    <property type="project" value="UniProtKB-KW"/>
</dbReference>
<evidence type="ECO:0000256" key="10">
    <source>
        <dbReference type="ARBA" id="ARBA00034078"/>
    </source>
</evidence>
<accession>A0A162FMM9</accession>
<evidence type="ECO:0000256" key="3">
    <source>
        <dbReference type="ARBA" id="ARBA00022630"/>
    </source>
</evidence>
<dbReference type="InterPro" id="IPR037117">
    <property type="entry name" value="Dihydroorotate_DH_ele_sf"/>
</dbReference>
<dbReference type="Gene3D" id="2.10.240.10">
    <property type="entry name" value="Dihydroorotate dehydrogenase, electron transfer subunit"/>
    <property type="match status" value="1"/>
</dbReference>
<reference evidence="13 14" key="1">
    <citation type="submission" date="2016-04" db="EMBL/GenBank/DDBJ databases">
        <title>Genome sequence of Methanobrevibacter filiformis DSM 11501.</title>
        <authorList>
            <person name="Poehlein A."/>
            <person name="Seedorf H."/>
            <person name="Daniel R."/>
        </authorList>
    </citation>
    <scope>NUCLEOTIDE SEQUENCE [LARGE SCALE GENOMIC DNA]</scope>
    <source>
        <strain evidence="13 14">DSM 11501</strain>
    </source>
</reference>
<comment type="cofactor">
    <cofactor evidence="11">
        <name>[2Fe-2S] cluster</name>
        <dbReference type="ChEBI" id="CHEBI:190135"/>
    </cofactor>
    <text evidence="11">Binds 1 [2Fe-2S] cluster per subunit.</text>
</comment>
<dbReference type="Gene3D" id="3.40.50.80">
    <property type="entry name" value="Nucleotide-binding domain of ferredoxin-NADP reductase (FNR) module"/>
    <property type="match status" value="1"/>
</dbReference>
<keyword evidence="3" id="KW-0285">Flavoprotein</keyword>
<sequence length="274" mass="30601">MAKSINEYEISEIKDIIIETDTIKTFIFDWDMEEGRIPKPGQFMMVWSFNGKQDEKPMSISKIGINNNEIGITIKNVGEFTNHIHNLEIGDKLGLRGPYGNNFSINGNKILAIGGGVGMAPISTFVEYAREKGKEIDVISASITKDELLFTNRLDNCGANIFTCTDDGTCGFEGYATHRTINILEDSCYDMAVVCGPEIMMKGIFNILEDASILAEYSMERYMKCAMGICGQCCLDNTGWRVCIEGPIFTSDQIKQIIEFGKYHRDASGVKHYL</sequence>
<dbReference type="AlphaFoldDB" id="A0A162FMM9"/>
<feature type="binding site" evidence="11">
    <location>
        <position position="243"/>
    </location>
    <ligand>
        <name>[2Fe-2S] cluster</name>
        <dbReference type="ChEBI" id="CHEBI:190135"/>
    </ligand>
</feature>
<dbReference type="EMBL" id="LWMT01000231">
    <property type="protein sequence ID" value="KZX12310.1"/>
    <property type="molecule type" value="Genomic_DNA"/>
</dbReference>
<comment type="similarity">
    <text evidence="1">Belongs to the PyrK family.</text>
</comment>
<feature type="binding site" evidence="11">
    <location>
        <position position="225"/>
    </location>
    <ligand>
        <name>[2Fe-2S] cluster</name>
        <dbReference type="ChEBI" id="CHEBI:190135"/>
    </ligand>
</feature>
<keyword evidence="4 11" id="KW-0001">2Fe-2S</keyword>
<dbReference type="SUPFAM" id="SSF52343">
    <property type="entry name" value="Ferredoxin reductase-like, C-terminal NADP-linked domain"/>
    <property type="match status" value="1"/>
</dbReference>
<dbReference type="Pfam" id="PF00970">
    <property type="entry name" value="FAD_binding_6"/>
    <property type="match status" value="1"/>
</dbReference>
<dbReference type="InterPro" id="IPR008333">
    <property type="entry name" value="Cbr1-like_FAD-bd_dom"/>
</dbReference>
<evidence type="ECO:0000256" key="1">
    <source>
        <dbReference type="ARBA" id="ARBA00006422"/>
    </source>
</evidence>
<gene>
    <name evidence="13" type="primary">pyrK</name>
    <name evidence="13" type="ORF">MBFIL_11770</name>
</gene>
<dbReference type="Pfam" id="PF10418">
    <property type="entry name" value="DHODB_Fe-S_bind"/>
    <property type="match status" value="1"/>
</dbReference>
<dbReference type="STRING" id="55758.MBFIL_11770"/>
<dbReference type="Gene3D" id="2.40.30.10">
    <property type="entry name" value="Translation factors"/>
    <property type="match status" value="1"/>
</dbReference>
<evidence type="ECO:0000256" key="5">
    <source>
        <dbReference type="ARBA" id="ARBA00022723"/>
    </source>
</evidence>
<dbReference type="Proteomes" id="UP000077066">
    <property type="component" value="Unassembled WGS sequence"/>
</dbReference>
<dbReference type="GO" id="GO:0016491">
    <property type="term" value="F:oxidoreductase activity"/>
    <property type="evidence" value="ECO:0007669"/>
    <property type="project" value="InterPro"/>
</dbReference>
<evidence type="ECO:0000259" key="12">
    <source>
        <dbReference type="PROSITE" id="PS51384"/>
    </source>
</evidence>
<dbReference type="InterPro" id="IPR001433">
    <property type="entry name" value="OxRdtase_FAD/NAD-bd"/>
</dbReference>
<evidence type="ECO:0000256" key="2">
    <source>
        <dbReference type="ARBA" id="ARBA00022448"/>
    </source>
</evidence>
<dbReference type="InterPro" id="IPR039261">
    <property type="entry name" value="FNR_nucleotide-bd"/>
</dbReference>
<comment type="cofactor">
    <cofactor evidence="10">
        <name>[2Fe-2S] cluster</name>
        <dbReference type="ChEBI" id="CHEBI:190135"/>
    </cofactor>
</comment>
<dbReference type="SUPFAM" id="SSF63380">
    <property type="entry name" value="Riboflavin synthase domain-like"/>
    <property type="match status" value="1"/>
</dbReference>
<evidence type="ECO:0000313" key="13">
    <source>
        <dbReference type="EMBL" id="KZX12310.1"/>
    </source>
</evidence>
<dbReference type="InterPro" id="IPR050353">
    <property type="entry name" value="PyrK_electron_transfer"/>
</dbReference>
<feature type="binding site" evidence="11">
    <location>
        <position position="233"/>
    </location>
    <ligand>
        <name>[2Fe-2S] cluster</name>
        <dbReference type="ChEBI" id="CHEBI:190135"/>
    </ligand>
</feature>
<dbReference type="PROSITE" id="PS51384">
    <property type="entry name" value="FAD_FR"/>
    <property type="match status" value="1"/>
</dbReference>
<dbReference type="NCBIfam" id="NF000796">
    <property type="entry name" value="PRK00054.1-1"/>
    <property type="match status" value="1"/>
</dbReference>
<comment type="caution">
    <text evidence="13">The sequence shown here is derived from an EMBL/GenBank/DDBJ whole genome shotgun (WGS) entry which is preliminary data.</text>
</comment>
<dbReference type="GO" id="GO:0050660">
    <property type="term" value="F:flavin adenine dinucleotide binding"/>
    <property type="evidence" value="ECO:0007669"/>
    <property type="project" value="InterPro"/>
</dbReference>
<evidence type="ECO:0000256" key="6">
    <source>
        <dbReference type="ARBA" id="ARBA00022827"/>
    </source>
</evidence>
<keyword evidence="14" id="KW-1185">Reference proteome</keyword>
<evidence type="ECO:0000256" key="9">
    <source>
        <dbReference type="ARBA" id="ARBA00023014"/>
    </source>
</evidence>
<dbReference type="InterPro" id="IPR017927">
    <property type="entry name" value="FAD-bd_FR_type"/>
</dbReference>
<dbReference type="PANTHER" id="PTHR43513">
    <property type="entry name" value="DIHYDROOROTATE DEHYDROGENASE B (NAD(+)), ELECTRON TRANSFER SUBUNIT"/>
    <property type="match status" value="1"/>
</dbReference>
<feature type="domain" description="FAD-binding FR-type" evidence="12">
    <location>
        <begin position="3"/>
        <end position="105"/>
    </location>
</feature>
<dbReference type="PANTHER" id="PTHR43513:SF3">
    <property type="entry name" value="DIHYDROOROTATE DEHYDROGENASE B (NAD(+)), ELECTRON TRANSFER SUBUNIT-RELATED"/>
    <property type="match status" value="1"/>
</dbReference>
<dbReference type="GO" id="GO:0046872">
    <property type="term" value="F:metal ion binding"/>
    <property type="evidence" value="ECO:0007669"/>
    <property type="project" value="UniProtKB-KW"/>
</dbReference>
<organism evidence="13 14">
    <name type="scientific">Methanobrevibacter filiformis</name>
    <dbReference type="NCBI Taxonomy" id="55758"/>
    <lineage>
        <taxon>Archaea</taxon>
        <taxon>Methanobacteriati</taxon>
        <taxon>Methanobacteriota</taxon>
        <taxon>Methanomada group</taxon>
        <taxon>Methanobacteria</taxon>
        <taxon>Methanobacteriales</taxon>
        <taxon>Methanobacteriaceae</taxon>
        <taxon>Methanobrevibacter</taxon>
    </lineage>
</organism>
<evidence type="ECO:0000256" key="7">
    <source>
        <dbReference type="ARBA" id="ARBA00022982"/>
    </source>
</evidence>
<protein>
    <submittedName>
        <fullName evidence="13">Dihydroorotate dehydrogenase B (NAD(+)), electron transfer subunit</fullName>
    </submittedName>
</protein>
<dbReference type="InterPro" id="IPR017938">
    <property type="entry name" value="Riboflavin_synthase-like_b-brl"/>
</dbReference>
<keyword evidence="6" id="KW-0274">FAD</keyword>
<feature type="binding site" evidence="11">
    <location>
        <position position="230"/>
    </location>
    <ligand>
        <name>[2Fe-2S] cluster</name>
        <dbReference type="ChEBI" id="CHEBI:190135"/>
    </ligand>
</feature>
<keyword evidence="9 11" id="KW-0411">Iron-sulfur</keyword>
<dbReference type="RefSeq" id="WP_394328414.1">
    <property type="nucleotide sequence ID" value="NZ_LWMT01000231.1"/>
</dbReference>
<evidence type="ECO:0000313" key="14">
    <source>
        <dbReference type="Proteomes" id="UP000077066"/>
    </source>
</evidence>
<name>A0A162FMM9_9EURY</name>
<dbReference type="PIRSF" id="PIRSF006816">
    <property type="entry name" value="Cyc3_hyd_g"/>
    <property type="match status" value="1"/>
</dbReference>
<dbReference type="InterPro" id="IPR019480">
    <property type="entry name" value="Dihydroorotate_DH_Fe-S-bd"/>
</dbReference>
<dbReference type="GO" id="GO:0006221">
    <property type="term" value="P:pyrimidine nucleotide biosynthetic process"/>
    <property type="evidence" value="ECO:0007669"/>
    <property type="project" value="InterPro"/>
</dbReference>